<sequence>MPDCTHLSRSDLEKRLRESTVANNSMRSHIQHLEHQRINGGAGDEYAIVPAQDNIQGMRRQVENLQGRLAHSTMECNALLHLAKGALDQRDELLKMYNESSAGLPSLQQYNAPGSNTINNIIVNQVKASSRPPVVETDDDSDDTDDGIEDCAVIPAPLYRTQCKRKEGACQLHRCKFFHNSQLGKYGDIRDSLPKNPMEVKMLEIQG</sequence>
<dbReference type="VEuPathDB" id="FungiDB:JI435_022650"/>
<reference evidence="2" key="1">
    <citation type="journal article" date="2021" name="BMC Genomics">
        <title>Chromosome-level genome assembly and manually-curated proteome of model necrotroph Parastagonospora nodorum Sn15 reveals a genome-wide trove of candidate effector homologs, and redundancy of virulence-related functions within an accessory chromosome.</title>
        <authorList>
            <person name="Bertazzoni S."/>
            <person name="Jones D.A.B."/>
            <person name="Phan H.T."/>
            <person name="Tan K.-C."/>
            <person name="Hane J.K."/>
        </authorList>
    </citation>
    <scope>NUCLEOTIDE SEQUENCE [LARGE SCALE GENOMIC DNA]</scope>
    <source>
        <strain evidence="2">SN15 / ATCC MYA-4574 / FGSC 10173)</strain>
    </source>
</reference>
<accession>A0A7U2HU98</accession>
<evidence type="ECO:0000313" key="2">
    <source>
        <dbReference type="Proteomes" id="UP000663193"/>
    </source>
</evidence>
<dbReference type="EMBL" id="CP069024">
    <property type="protein sequence ID" value="QRC92100.1"/>
    <property type="molecule type" value="Genomic_DNA"/>
</dbReference>
<keyword evidence="2" id="KW-1185">Reference proteome</keyword>
<protein>
    <submittedName>
        <fullName evidence="1">Uncharacterized protein</fullName>
    </submittedName>
</protein>
<organism evidence="1 2">
    <name type="scientific">Phaeosphaeria nodorum (strain SN15 / ATCC MYA-4574 / FGSC 10173)</name>
    <name type="common">Glume blotch fungus</name>
    <name type="synonym">Parastagonospora nodorum</name>
    <dbReference type="NCBI Taxonomy" id="321614"/>
    <lineage>
        <taxon>Eukaryota</taxon>
        <taxon>Fungi</taxon>
        <taxon>Dikarya</taxon>
        <taxon>Ascomycota</taxon>
        <taxon>Pezizomycotina</taxon>
        <taxon>Dothideomycetes</taxon>
        <taxon>Pleosporomycetidae</taxon>
        <taxon>Pleosporales</taxon>
        <taxon>Pleosporineae</taxon>
        <taxon>Phaeosphaeriaceae</taxon>
        <taxon>Parastagonospora</taxon>
    </lineage>
</organism>
<name>A0A7U2HU98_PHANO</name>
<dbReference type="Proteomes" id="UP000663193">
    <property type="component" value="Chromosome 2"/>
</dbReference>
<dbReference type="KEGG" id="pno:SNOG_02265"/>
<dbReference type="RefSeq" id="XP_001792879.1">
    <property type="nucleotide sequence ID" value="XM_001792827.1"/>
</dbReference>
<proteinExistence type="predicted"/>
<gene>
    <name evidence="1" type="ORF">JI435_022650</name>
</gene>
<evidence type="ECO:0000313" key="1">
    <source>
        <dbReference type="EMBL" id="QRC92100.1"/>
    </source>
</evidence>
<dbReference type="AlphaFoldDB" id="A0A7U2HU98"/>